<dbReference type="Pfam" id="PF14737">
    <property type="entry name" value="DUF4470"/>
    <property type="match status" value="1"/>
</dbReference>
<gene>
    <name evidence="2" type="ORF">SCHCODRAFT_254958</name>
</gene>
<dbReference type="eggNOG" id="ENOG502SE9H">
    <property type="taxonomic scope" value="Eukaryota"/>
</dbReference>
<reference evidence="2 3" key="1">
    <citation type="journal article" date="2010" name="Nat. Biotechnol.">
        <title>Genome sequence of the model mushroom Schizophyllum commune.</title>
        <authorList>
            <person name="Ohm R.A."/>
            <person name="de Jong J.F."/>
            <person name="Lugones L.G."/>
            <person name="Aerts A."/>
            <person name="Kothe E."/>
            <person name="Stajich J.E."/>
            <person name="de Vries R.P."/>
            <person name="Record E."/>
            <person name="Levasseur A."/>
            <person name="Baker S.E."/>
            <person name="Bartholomew K.A."/>
            <person name="Coutinho P.M."/>
            <person name="Erdmann S."/>
            <person name="Fowler T.J."/>
            <person name="Gathman A.C."/>
            <person name="Lombard V."/>
            <person name="Henrissat B."/>
            <person name="Knabe N."/>
            <person name="Kuees U."/>
            <person name="Lilly W.W."/>
            <person name="Lindquist E."/>
            <person name="Lucas S."/>
            <person name="Magnuson J.K."/>
            <person name="Piumi F."/>
            <person name="Raudaskoski M."/>
            <person name="Salamov A."/>
            <person name="Schmutz J."/>
            <person name="Schwarze F.W.M.R."/>
            <person name="vanKuyk P.A."/>
            <person name="Horton J.S."/>
            <person name="Grigoriev I.V."/>
            <person name="Woesten H.A.B."/>
        </authorList>
    </citation>
    <scope>NUCLEOTIDE SEQUENCE [LARGE SCALE GENOMIC DNA]</scope>
    <source>
        <strain evidence="3">H4-8 / FGSC 9210</strain>
    </source>
</reference>
<evidence type="ECO:0000259" key="1">
    <source>
        <dbReference type="Pfam" id="PF14737"/>
    </source>
</evidence>
<keyword evidence="3" id="KW-1185">Reference proteome</keyword>
<feature type="domain" description="DUF4470" evidence="1">
    <location>
        <begin position="15"/>
        <end position="105"/>
    </location>
</feature>
<dbReference type="EMBL" id="GL377302">
    <property type="protein sequence ID" value="EFJ01639.1"/>
    <property type="molecule type" value="Genomic_DNA"/>
</dbReference>
<protein>
    <recommendedName>
        <fullName evidence="1">DUF4470 domain-containing protein</fullName>
    </recommendedName>
</protein>
<dbReference type="GeneID" id="9587812"/>
<dbReference type="InterPro" id="IPR027974">
    <property type="entry name" value="DUF4470"/>
</dbReference>
<dbReference type="KEGG" id="scm:SCHCO_02700082"/>
<dbReference type="HOGENOM" id="CLU_007974_0_1_1"/>
<dbReference type="OrthoDB" id="432970at2759"/>
<dbReference type="InParanoid" id="D8PPJ7"/>
<evidence type="ECO:0000313" key="3">
    <source>
        <dbReference type="Proteomes" id="UP000007431"/>
    </source>
</evidence>
<evidence type="ECO:0000313" key="2">
    <source>
        <dbReference type="EMBL" id="EFJ01639.1"/>
    </source>
</evidence>
<proteinExistence type="predicted"/>
<dbReference type="OMA" id="QVSPCTM"/>
<dbReference type="Proteomes" id="UP000007431">
    <property type="component" value="Unassembled WGS sequence"/>
</dbReference>
<accession>D8PPJ7</accession>
<name>D8PPJ7_SCHCM</name>
<dbReference type="VEuPathDB" id="FungiDB:SCHCODRAFT_02700082"/>
<dbReference type="AlphaFoldDB" id="D8PPJ7"/>
<organism evidence="3">
    <name type="scientific">Schizophyllum commune (strain H4-8 / FGSC 9210)</name>
    <name type="common">Split gill fungus</name>
    <dbReference type="NCBI Taxonomy" id="578458"/>
    <lineage>
        <taxon>Eukaryota</taxon>
        <taxon>Fungi</taxon>
        <taxon>Dikarya</taxon>
        <taxon>Basidiomycota</taxon>
        <taxon>Agaricomycotina</taxon>
        <taxon>Agaricomycetes</taxon>
        <taxon>Agaricomycetidae</taxon>
        <taxon>Agaricales</taxon>
        <taxon>Schizophyllaceae</taxon>
        <taxon>Schizophyllum</taxon>
    </lineage>
</organism>
<sequence length="1158" mass="126750">MAHSVILPRRTWFYPIGNTSADLLTASLPPEQNLDLLLIGCGDPRSILYTTYADGAVADKREYDVTFCDIEPAVISRNILLFTLIADTSSERDLTLWNIFYHFKISTADLTLLQRQSSKLSSVSGSLEQWQQGPYAGFLKPRTEQTLSDIRRFWEMYAATASFTKAQKQDMHDMVARGVSSAARSQKANVLTACRSAGPLWINLATSGVATAHFKHYWKHGVVGGCATDPAAVECVNPTLLYTQLGSEFCLHYGTDPIIGFHLAEALGPVKGNSTTISVRDLGAYAMREFGQWCSAFRKRIAVDCKFVLRPYVGDALSLCRALGGERNLCVSPFDSRPIVLASDNDDALAVAPPTTFNVIETSNLADHVGLLNVFTSAVPLLRPSSASVLHTNTLLRTAASDSADVFMEKIGVDITTFSTLVGLAPLSLLTRFSTSSSQFEALGAPMESKQHHQAIAWKFPGSGDQAALVDGCFTSTPVAISSKDLIQVLFKLYLNMFSSENSLKYMAMAMQGRIDEVMNSGNIVYVRASFAALLRLFKDRVRTDWRAAMEGLFDAIQDDRTLQLGMMFYQELSLHSHLLGVYSHGFFSDKLDLARMYRLRPALFTHWPRTPDIAHIVMRVPRSAFSRLDSIDADRIGTPMLQCEVGVVSGMQTNISGIQLDFGELTVTGTADKASATLVRDSDGWKGTSPVIVQIMFPARLLDIDPRSTQVRLSIRATPQSTFQLMPILGNRLVIFEADLMGKDVYVLKDAPRVLGAAVPAPRAPTVATTPDTVAHAEGLPAQTTKDVPRLIFMGNKVSHLAVKVNILSDLGKAALSKSGASLIQHTPCTVKFRVGMGDIVDTVAFPFPVDRRDVKLRMEKAAVEVIARTVDANPAIGHGGYDKIARTPVVMTQGRPSVWSLSYINLNNLPALDLARPKAQFDWMQPLMTAMFSDRELVLQRSGDKSDTFVNLKSSIAHTIIGHAAGLSNGKPSRIISLHCKSDGGVYTLLFVNALRLDLASHSVVLDVSVLPLTHAIMPLAEPVLRKLRNPGLVETPEDDVKAWKAFLPAAVERCRTWAHEADCAYHKKGIPLGLAIDESPICDCGRGKDIPNSEIMKIHKELRSLVTRAAIGPLYAVSYLEDVGKKMQAAMNAFADRTEAPEGSDKTERLKARFT</sequence>